<organism evidence="1 2">
    <name type="scientific">Araneus ventricosus</name>
    <name type="common">Orbweaver spider</name>
    <name type="synonym">Epeira ventricosa</name>
    <dbReference type="NCBI Taxonomy" id="182803"/>
    <lineage>
        <taxon>Eukaryota</taxon>
        <taxon>Metazoa</taxon>
        <taxon>Ecdysozoa</taxon>
        <taxon>Arthropoda</taxon>
        <taxon>Chelicerata</taxon>
        <taxon>Arachnida</taxon>
        <taxon>Araneae</taxon>
        <taxon>Araneomorphae</taxon>
        <taxon>Entelegynae</taxon>
        <taxon>Araneoidea</taxon>
        <taxon>Araneidae</taxon>
        <taxon>Araneus</taxon>
    </lineage>
</organism>
<dbReference type="EMBL" id="BGPR01023627">
    <property type="protein sequence ID" value="GBN90938.1"/>
    <property type="molecule type" value="Genomic_DNA"/>
</dbReference>
<comment type="caution">
    <text evidence="1">The sequence shown here is derived from an EMBL/GenBank/DDBJ whole genome shotgun (WGS) entry which is preliminary data.</text>
</comment>
<sequence length="104" mass="11616">MRDRLPTGHRERTTAGPWIRDRRMTAWNPTGPLTSAPSDIIDKFCGVDLCQNVKIQGAKESQGNISSESEIIIRFLLASMKEQLQIAKKVQCIVKVLIGIPIMP</sequence>
<protein>
    <submittedName>
        <fullName evidence="1">Uncharacterized protein</fullName>
    </submittedName>
</protein>
<dbReference type="Proteomes" id="UP000499080">
    <property type="component" value="Unassembled WGS sequence"/>
</dbReference>
<keyword evidence="2" id="KW-1185">Reference proteome</keyword>
<evidence type="ECO:0000313" key="2">
    <source>
        <dbReference type="Proteomes" id="UP000499080"/>
    </source>
</evidence>
<name>A0A4Y2SRF8_ARAVE</name>
<reference evidence="1 2" key="1">
    <citation type="journal article" date="2019" name="Sci. Rep.">
        <title>Orb-weaving spider Araneus ventricosus genome elucidates the spidroin gene catalogue.</title>
        <authorList>
            <person name="Kono N."/>
            <person name="Nakamura H."/>
            <person name="Ohtoshi R."/>
            <person name="Moran D.A.P."/>
            <person name="Shinohara A."/>
            <person name="Yoshida Y."/>
            <person name="Fujiwara M."/>
            <person name="Mori M."/>
            <person name="Tomita M."/>
            <person name="Arakawa K."/>
        </authorList>
    </citation>
    <scope>NUCLEOTIDE SEQUENCE [LARGE SCALE GENOMIC DNA]</scope>
</reference>
<proteinExistence type="predicted"/>
<accession>A0A4Y2SRF8</accession>
<evidence type="ECO:0000313" key="1">
    <source>
        <dbReference type="EMBL" id="GBN90938.1"/>
    </source>
</evidence>
<gene>
    <name evidence="1" type="ORF">AVEN_7081_1</name>
</gene>
<dbReference type="AlphaFoldDB" id="A0A4Y2SRF8"/>